<feature type="region of interest" description="Disordered" evidence="1">
    <location>
        <begin position="1"/>
        <end position="62"/>
    </location>
</feature>
<comment type="caution">
    <text evidence="2">The sequence shown here is derived from an EMBL/GenBank/DDBJ whole genome shotgun (WGS) entry which is preliminary data.</text>
</comment>
<dbReference type="Proteomes" id="UP000193560">
    <property type="component" value="Unassembled WGS sequence"/>
</dbReference>
<evidence type="ECO:0000313" key="2">
    <source>
        <dbReference type="EMBL" id="ORZ06414.1"/>
    </source>
</evidence>
<feature type="compositionally biased region" description="Polar residues" evidence="1">
    <location>
        <begin position="17"/>
        <end position="31"/>
    </location>
</feature>
<reference evidence="2 3" key="1">
    <citation type="submission" date="2016-07" db="EMBL/GenBank/DDBJ databases">
        <title>Pervasive Adenine N6-methylation of Active Genes in Fungi.</title>
        <authorList>
            <consortium name="DOE Joint Genome Institute"/>
            <person name="Mondo S.J."/>
            <person name="Dannebaum R.O."/>
            <person name="Kuo R.C."/>
            <person name="Labutti K."/>
            <person name="Haridas S."/>
            <person name="Kuo A."/>
            <person name="Salamov A."/>
            <person name="Ahrendt S.R."/>
            <person name="Lipzen A."/>
            <person name="Sullivan W."/>
            <person name="Andreopoulos W.B."/>
            <person name="Clum A."/>
            <person name="Lindquist E."/>
            <person name="Daum C."/>
            <person name="Ramamoorthy G.K."/>
            <person name="Gryganskyi A."/>
            <person name="Culley D."/>
            <person name="Magnuson J.K."/>
            <person name="James T.Y."/>
            <person name="O'Malley M.A."/>
            <person name="Stajich J.E."/>
            <person name="Spatafora J.W."/>
            <person name="Visel A."/>
            <person name="Grigoriev I.V."/>
        </authorList>
    </citation>
    <scope>NUCLEOTIDE SEQUENCE [LARGE SCALE GENOMIC DNA]</scope>
    <source>
        <strain evidence="2 3">NRRL 1336</strain>
    </source>
</reference>
<gene>
    <name evidence="2" type="ORF">BCR42DRAFT_443160</name>
</gene>
<evidence type="ECO:0000313" key="3">
    <source>
        <dbReference type="Proteomes" id="UP000193560"/>
    </source>
</evidence>
<feature type="compositionally biased region" description="Polar residues" evidence="1">
    <location>
        <begin position="110"/>
        <end position="120"/>
    </location>
</feature>
<sequence>MVKNSYGTIHSDGDTGISDSSVDNFNSSLTDDSFADSFRSIDIQQPSEEKSSATKKKKSMNSKQVKIKLLSITTHPSDEDAGLCKLMVIDDPQDQVRKPTPLKRRAINDNEPNNSKKSTSLNNMKARLIGVLEI</sequence>
<dbReference type="EMBL" id="MCGE01000039">
    <property type="protein sequence ID" value="ORZ06414.1"/>
    <property type="molecule type" value="Genomic_DNA"/>
</dbReference>
<organism evidence="2 3">
    <name type="scientific">Absidia repens</name>
    <dbReference type="NCBI Taxonomy" id="90262"/>
    <lineage>
        <taxon>Eukaryota</taxon>
        <taxon>Fungi</taxon>
        <taxon>Fungi incertae sedis</taxon>
        <taxon>Mucoromycota</taxon>
        <taxon>Mucoromycotina</taxon>
        <taxon>Mucoromycetes</taxon>
        <taxon>Mucorales</taxon>
        <taxon>Cunninghamellaceae</taxon>
        <taxon>Absidia</taxon>
    </lineage>
</organism>
<accession>A0A1X2HZW1</accession>
<feature type="region of interest" description="Disordered" evidence="1">
    <location>
        <begin position="92"/>
        <end position="120"/>
    </location>
</feature>
<dbReference type="AlphaFoldDB" id="A0A1X2HZW1"/>
<proteinExistence type="predicted"/>
<evidence type="ECO:0000256" key="1">
    <source>
        <dbReference type="SAM" id="MobiDB-lite"/>
    </source>
</evidence>
<protein>
    <submittedName>
        <fullName evidence="2">Uncharacterized protein</fullName>
    </submittedName>
</protein>
<keyword evidence="3" id="KW-1185">Reference proteome</keyword>
<name>A0A1X2HZW1_9FUNG</name>